<dbReference type="AlphaFoldDB" id="A0A537LHD1"/>
<keyword evidence="1" id="KW-0648">Protein biosynthesis</keyword>
<keyword evidence="2" id="KW-0808">Transferase</keyword>
<evidence type="ECO:0000256" key="1">
    <source>
        <dbReference type="HAMAP-Rule" id="MF_00122"/>
    </source>
</evidence>
<dbReference type="GO" id="GO:0016740">
    <property type="term" value="F:transferase activity"/>
    <property type="evidence" value="ECO:0007669"/>
    <property type="project" value="UniProtKB-KW"/>
</dbReference>
<dbReference type="NCBIfam" id="TIGR00135">
    <property type="entry name" value="gatC"/>
    <property type="match status" value="1"/>
</dbReference>
<dbReference type="GO" id="GO:0006412">
    <property type="term" value="P:translation"/>
    <property type="evidence" value="ECO:0007669"/>
    <property type="project" value="UniProtKB-UniRule"/>
</dbReference>
<keyword evidence="1" id="KW-0547">Nucleotide-binding</keyword>
<comment type="caution">
    <text evidence="2">The sequence shown here is derived from an EMBL/GenBank/DDBJ whole genome shotgun (WGS) entry which is preliminary data.</text>
</comment>
<dbReference type="InterPro" id="IPR036113">
    <property type="entry name" value="Asp/Glu-ADT_sf_sub_c"/>
</dbReference>
<name>A0A537LHD1_9BACT</name>
<dbReference type="Proteomes" id="UP000318661">
    <property type="component" value="Unassembled WGS sequence"/>
</dbReference>
<accession>A0A537LHD1</accession>
<dbReference type="Pfam" id="PF02686">
    <property type="entry name" value="GatC"/>
    <property type="match status" value="1"/>
</dbReference>
<proteinExistence type="inferred from homology"/>
<comment type="subunit">
    <text evidence="1">Heterotrimer of A, B and C subunits.</text>
</comment>
<gene>
    <name evidence="1 2" type="primary">gatC</name>
    <name evidence="2" type="ORF">E6G99_06780</name>
</gene>
<dbReference type="HAMAP" id="MF_00122">
    <property type="entry name" value="GatC"/>
    <property type="match status" value="1"/>
</dbReference>
<dbReference type="SUPFAM" id="SSF141000">
    <property type="entry name" value="Glu-tRNAGln amidotransferase C subunit"/>
    <property type="match status" value="1"/>
</dbReference>
<comment type="catalytic activity">
    <reaction evidence="1">
        <text>L-glutamyl-tRNA(Gln) + L-glutamine + ATP + H2O = L-glutaminyl-tRNA(Gln) + L-glutamate + ADP + phosphate + H(+)</text>
        <dbReference type="Rhea" id="RHEA:17521"/>
        <dbReference type="Rhea" id="RHEA-COMP:9681"/>
        <dbReference type="Rhea" id="RHEA-COMP:9684"/>
        <dbReference type="ChEBI" id="CHEBI:15377"/>
        <dbReference type="ChEBI" id="CHEBI:15378"/>
        <dbReference type="ChEBI" id="CHEBI:29985"/>
        <dbReference type="ChEBI" id="CHEBI:30616"/>
        <dbReference type="ChEBI" id="CHEBI:43474"/>
        <dbReference type="ChEBI" id="CHEBI:58359"/>
        <dbReference type="ChEBI" id="CHEBI:78520"/>
        <dbReference type="ChEBI" id="CHEBI:78521"/>
        <dbReference type="ChEBI" id="CHEBI:456216"/>
    </reaction>
</comment>
<dbReference type="EMBL" id="VBAJ01000180">
    <property type="protein sequence ID" value="TMJ07421.1"/>
    <property type="molecule type" value="Genomic_DNA"/>
</dbReference>
<comment type="similarity">
    <text evidence="1">Belongs to the GatC family.</text>
</comment>
<dbReference type="GO" id="GO:0070681">
    <property type="term" value="P:glutaminyl-tRNAGln biosynthesis via transamidation"/>
    <property type="evidence" value="ECO:0007669"/>
    <property type="project" value="TreeGrafter"/>
</dbReference>
<comment type="function">
    <text evidence="1">Allows the formation of correctly charged Asn-tRNA(Asn) or Gln-tRNA(Gln) through the transamidation of misacylated Asp-tRNA(Asn) or Glu-tRNA(Gln) in organisms which lack either or both of asparaginyl-tRNA or glutaminyl-tRNA synthetases. The reaction takes place in the presence of glutamine and ATP through an activated phospho-Asp-tRNA(Asn) or phospho-Glu-tRNA(Gln).</text>
</comment>
<dbReference type="GO" id="GO:0050567">
    <property type="term" value="F:glutaminyl-tRNA synthase (glutamine-hydrolyzing) activity"/>
    <property type="evidence" value="ECO:0007669"/>
    <property type="project" value="UniProtKB-UniRule"/>
</dbReference>
<dbReference type="InterPro" id="IPR003837">
    <property type="entry name" value="GatC"/>
</dbReference>
<dbReference type="PANTHER" id="PTHR15004:SF0">
    <property type="entry name" value="GLUTAMYL-TRNA(GLN) AMIDOTRANSFERASE SUBUNIT C, MITOCHONDRIAL"/>
    <property type="match status" value="1"/>
</dbReference>
<evidence type="ECO:0000313" key="2">
    <source>
        <dbReference type="EMBL" id="TMJ07421.1"/>
    </source>
</evidence>
<dbReference type="EC" id="6.3.5.-" evidence="1"/>
<dbReference type="GO" id="GO:0006450">
    <property type="term" value="P:regulation of translational fidelity"/>
    <property type="evidence" value="ECO:0007669"/>
    <property type="project" value="InterPro"/>
</dbReference>
<dbReference type="GO" id="GO:0005524">
    <property type="term" value="F:ATP binding"/>
    <property type="evidence" value="ECO:0007669"/>
    <property type="project" value="UniProtKB-KW"/>
</dbReference>
<dbReference type="PANTHER" id="PTHR15004">
    <property type="entry name" value="GLUTAMYL-TRNA(GLN) AMIDOTRANSFERASE SUBUNIT C, MITOCHONDRIAL"/>
    <property type="match status" value="1"/>
</dbReference>
<keyword evidence="1" id="KW-0436">Ligase</keyword>
<comment type="catalytic activity">
    <reaction evidence="1">
        <text>L-aspartyl-tRNA(Asn) + L-glutamine + ATP + H2O = L-asparaginyl-tRNA(Asn) + L-glutamate + ADP + phosphate + 2 H(+)</text>
        <dbReference type="Rhea" id="RHEA:14513"/>
        <dbReference type="Rhea" id="RHEA-COMP:9674"/>
        <dbReference type="Rhea" id="RHEA-COMP:9677"/>
        <dbReference type="ChEBI" id="CHEBI:15377"/>
        <dbReference type="ChEBI" id="CHEBI:15378"/>
        <dbReference type="ChEBI" id="CHEBI:29985"/>
        <dbReference type="ChEBI" id="CHEBI:30616"/>
        <dbReference type="ChEBI" id="CHEBI:43474"/>
        <dbReference type="ChEBI" id="CHEBI:58359"/>
        <dbReference type="ChEBI" id="CHEBI:78515"/>
        <dbReference type="ChEBI" id="CHEBI:78516"/>
        <dbReference type="ChEBI" id="CHEBI:456216"/>
    </reaction>
</comment>
<dbReference type="GO" id="GO:0050566">
    <property type="term" value="F:asparaginyl-tRNA synthase (glutamine-hydrolyzing) activity"/>
    <property type="evidence" value="ECO:0007669"/>
    <property type="project" value="RHEA"/>
</dbReference>
<protein>
    <recommendedName>
        <fullName evidence="1">Aspartyl/glutamyl-tRNA(Asn/Gln) amidotransferase subunit C</fullName>
        <shortName evidence="1">Asp/Glu-ADT subunit C</shortName>
        <ecNumber evidence="1">6.3.5.-</ecNumber>
    </recommendedName>
</protein>
<sequence length="97" mass="10802">MSIDPSIVDRVARLARLELSDEERQRFTRQLGSILKYCATLNELDTDGVEPTSHVLALTNIFREDVPGTPLPRDAVLASAPDHENGFFKVPPVIETE</sequence>
<organism evidence="2 3">
    <name type="scientific">Candidatus Segetimicrobium genomatis</name>
    <dbReference type="NCBI Taxonomy" id="2569760"/>
    <lineage>
        <taxon>Bacteria</taxon>
        <taxon>Bacillati</taxon>
        <taxon>Candidatus Sysuimicrobiota</taxon>
        <taxon>Candidatus Sysuimicrobiia</taxon>
        <taxon>Candidatus Sysuimicrobiales</taxon>
        <taxon>Candidatus Segetimicrobiaceae</taxon>
        <taxon>Candidatus Segetimicrobium</taxon>
    </lineage>
</organism>
<dbReference type="Gene3D" id="1.10.20.60">
    <property type="entry name" value="Glu-tRNAGln amidotransferase C subunit, N-terminal domain"/>
    <property type="match status" value="1"/>
</dbReference>
<evidence type="ECO:0000313" key="3">
    <source>
        <dbReference type="Proteomes" id="UP000318661"/>
    </source>
</evidence>
<reference evidence="2 3" key="1">
    <citation type="journal article" date="2019" name="Nat. Microbiol.">
        <title>Mediterranean grassland soil C-N compound turnover is dependent on rainfall and depth, and is mediated by genomically divergent microorganisms.</title>
        <authorList>
            <person name="Diamond S."/>
            <person name="Andeer P.F."/>
            <person name="Li Z."/>
            <person name="Crits-Christoph A."/>
            <person name="Burstein D."/>
            <person name="Anantharaman K."/>
            <person name="Lane K.R."/>
            <person name="Thomas B.C."/>
            <person name="Pan C."/>
            <person name="Northen T.R."/>
            <person name="Banfield J.F."/>
        </authorList>
    </citation>
    <scope>NUCLEOTIDE SEQUENCE [LARGE SCALE GENOMIC DNA]</scope>
    <source>
        <strain evidence="2">NP_2</strain>
    </source>
</reference>
<keyword evidence="1" id="KW-0067">ATP-binding</keyword>